<dbReference type="NCBIfam" id="TIGR00012">
    <property type="entry name" value="L29"/>
    <property type="match status" value="1"/>
</dbReference>
<evidence type="ECO:0000256" key="1">
    <source>
        <dbReference type="ARBA" id="ARBA00009254"/>
    </source>
</evidence>
<dbReference type="HAMAP" id="MF_00374">
    <property type="entry name" value="Ribosomal_uL29"/>
    <property type="match status" value="1"/>
</dbReference>
<dbReference type="Proteomes" id="UP001626550">
    <property type="component" value="Unassembled WGS sequence"/>
</dbReference>
<proteinExistence type="inferred from homology"/>
<name>A0ABD2PVT6_9PLAT</name>
<evidence type="ECO:0000313" key="7">
    <source>
        <dbReference type="EMBL" id="KAL3311567.1"/>
    </source>
</evidence>
<dbReference type="Pfam" id="PF00831">
    <property type="entry name" value="Ribosomal_L29"/>
    <property type="match status" value="1"/>
</dbReference>
<dbReference type="SUPFAM" id="SSF46561">
    <property type="entry name" value="Ribosomal protein L29 (L29p)"/>
    <property type="match status" value="1"/>
</dbReference>
<evidence type="ECO:0000256" key="6">
    <source>
        <dbReference type="SAM" id="SignalP"/>
    </source>
</evidence>
<dbReference type="EMBL" id="JBJKFK010002140">
    <property type="protein sequence ID" value="KAL3311567.1"/>
    <property type="molecule type" value="Genomic_DNA"/>
</dbReference>
<comment type="similarity">
    <text evidence="1">Belongs to the universal ribosomal protein uL29 family.</text>
</comment>
<evidence type="ECO:0000256" key="2">
    <source>
        <dbReference type="ARBA" id="ARBA00022980"/>
    </source>
</evidence>
<dbReference type="PROSITE" id="PS00579">
    <property type="entry name" value="RIBOSOMAL_L29"/>
    <property type="match status" value="1"/>
</dbReference>
<evidence type="ECO:0000313" key="8">
    <source>
        <dbReference type="Proteomes" id="UP001626550"/>
    </source>
</evidence>
<dbReference type="FunFam" id="1.10.287.310:FF:000002">
    <property type="entry name" value="60S ribosomal protein L35"/>
    <property type="match status" value="1"/>
</dbReference>
<dbReference type="PANTHER" id="PTHR45722">
    <property type="entry name" value="60S RIBOSOMAL PROTEIN L35"/>
    <property type="match status" value="1"/>
</dbReference>
<keyword evidence="6" id="KW-0732">Signal</keyword>
<dbReference type="Gene3D" id="1.10.287.310">
    <property type="match status" value="1"/>
</dbReference>
<dbReference type="CDD" id="cd00427">
    <property type="entry name" value="Ribosomal_L29_HIP"/>
    <property type="match status" value="1"/>
</dbReference>
<keyword evidence="3" id="KW-0687">Ribonucleoprotein</keyword>
<sequence>MPDLLLFVLIYILEFGEHADVVLFSLQTTKIKAVELRKKTEPELQKQLCDLKTELSNLRLMGATRGGASKLKKIRSLRKTVARVYTVINQAVKQRQREAYRGKHYCPKDLRPKKTRAIRRRLKKSERKIHTVKTLKKMRAFPRKIYAVKA</sequence>
<dbReference type="GO" id="GO:0005840">
    <property type="term" value="C:ribosome"/>
    <property type="evidence" value="ECO:0007669"/>
    <property type="project" value="UniProtKB-KW"/>
</dbReference>
<keyword evidence="2 7" id="KW-0689">Ribosomal protein</keyword>
<dbReference type="InterPro" id="IPR001854">
    <property type="entry name" value="Ribosomal_uL29"/>
</dbReference>
<dbReference type="FunFam" id="6.10.250.3450:FF:000001">
    <property type="entry name" value="60S ribosomal protein L35"/>
    <property type="match status" value="1"/>
</dbReference>
<protein>
    <recommendedName>
        <fullName evidence="4">Large ribosomal subunit protein uL29</fullName>
    </recommendedName>
    <alternativeName>
        <fullName evidence="5">60S ribosomal protein L35</fullName>
    </alternativeName>
</protein>
<evidence type="ECO:0000256" key="4">
    <source>
        <dbReference type="ARBA" id="ARBA00035204"/>
    </source>
</evidence>
<dbReference type="AlphaFoldDB" id="A0ABD2PVT6"/>
<evidence type="ECO:0000256" key="5">
    <source>
        <dbReference type="ARBA" id="ARBA00035334"/>
    </source>
</evidence>
<dbReference type="InterPro" id="IPR045059">
    <property type="entry name" value="Ribosomal_uL29_euk"/>
</dbReference>
<dbReference type="InterPro" id="IPR018254">
    <property type="entry name" value="Ribosomal_uL29_CS"/>
</dbReference>
<feature type="signal peptide" evidence="6">
    <location>
        <begin position="1"/>
        <end position="18"/>
    </location>
</feature>
<accession>A0ABD2PVT6</accession>
<dbReference type="Gene3D" id="6.10.250.3450">
    <property type="match status" value="1"/>
</dbReference>
<dbReference type="InterPro" id="IPR036049">
    <property type="entry name" value="Ribosomal_uL29_sf"/>
</dbReference>
<organism evidence="7 8">
    <name type="scientific">Cichlidogyrus casuarinus</name>
    <dbReference type="NCBI Taxonomy" id="1844966"/>
    <lineage>
        <taxon>Eukaryota</taxon>
        <taxon>Metazoa</taxon>
        <taxon>Spiralia</taxon>
        <taxon>Lophotrochozoa</taxon>
        <taxon>Platyhelminthes</taxon>
        <taxon>Monogenea</taxon>
        <taxon>Monopisthocotylea</taxon>
        <taxon>Dactylogyridea</taxon>
        <taxon>Ancyrocephalidae</taxon>
        <taxon>Cichlidogyrus</taxon>
    </lineage>
</organism>
<dbReference type="PANTHER" id="PTHR45722:SF2">
    <property type="entry name" value="LARGE RIBOSOMAL SUBUNIT PROTEIN UL29-RELATED"/>
    <property type="match status" value="1"/>
</dbReference>
<comment type="caution">
    <text evidence="7">The sequence shown here is derived from an EMBL/GenBank/DDBJ whole genome shotgun (WGS) entry which is preliminary data.</text>
</comment>
<keyword evidence="8" id="KW-1185">Reference proteome</keyword>
<reference evidence="7 8" key="1">
    <citation type="submission" date="2024-11" db="EMBL/GenBank/DDBJ databases">
        <title>Adaptive evolution of stress response genes in parasites aligns with host niche diversity.</title>
        <authorList>
            <person name="Hahn C."/>
            <person name="Resl P."/>
        </authorList>
    </citation>
    <scope>NUCLEOTIDE SEQUENCE [LARGE SCALE GENOMIC DNA]</scope>
    <source>
        <strain evidence="7">EGGRZ-B1_66</strain>
        <tissue evidence="7">Body</tissue>
    </source>
</reference>
<feature type="chain" id="PRO_5044748359" description="Large ribosomal subunit protein uL29" evidence="6">
    <location>
        <begin position="19"/>
        <end position="150"/>
    </location>
</feature>
<evidence type="ECO:0000256" key="3">
    <source>
        <dbReference type="ARBA" id="ARBA00023274"/>
    </source>
</evidence>
<dbReference type="GO" id="GO:1990904">
    <property type="term" value="C:ribonucleoprotein complex"/>
    <property type="evidence" value="ECO:0007669"/>
    <property type="project" value="UniProtKB-KW"/>
</dbReference>
<gene>
    <name evidence="7" type="primary">RPL35</name>
    <name evidence="7" type="ORF">Ciccas_009855</name>
</gene>